<name>A0ABZ0WTW2_9BURK</name>
<dbReference type="PANTHER" id="PTHR47199:SF2">
    <property type="entry name" value="PHOTOSYSTEM II STABILITY_ASSEMBLY FACTOR HCF136, CHLOROPLASTIC"/>
    <property type="match status" value="1"/>
</dbReference>
<dbReference type="RefSeq" id="WP_114810143.1">
    <property type="nucleotide sequence ID" value="NZ_CP139965.1"/>
</dbReference>
<evidence type="ECO:0000313" key="6">
    <source>
        <dbReference type="Proteomes" id="UP001325479"/>
    </source>
</evidence>
<keyword evidence="3" id="KW-0732">Signal</keyword>
<proteinExistence type="predicted"/>
<keyword evidence="6" id="KW-1185">Reference proteome</keyword>
<dbReference type="Gene3D" id="2.130.10.10">
    <property type="entry name" value="YVTN repeat-like/Quinoprotein amine dehydrogenase"/>
    <property type="match status" value="2"/>
</dbReference>
<evidence type="ECO:0000256" key="2">
    <source>
        <dbReference type="ARBA" id="ARBA00023276"/>
    </source>
</evidence>
<evidence type="ECO:0000256" key="3">
    <source>
        <dbReference type="SAM" id="SignalP"/>
    </source>
</evidence>
<dbReference type="Pfam" id="PF14870">
    <property type="entry name" value="PSII_BNR"/>
    <property type="match status" value="1"/>
</dbReference>
<dbReference type="SUPFAM" id="SSF110296">
    <property type="entry name" value="Oligoxyloglucan reducing end-specific cellobiohydrolase"/>
    <property type="match status" value="1"/>
</dbReference>
<evidence type="ECO:0000313" key="5">
    <source>
        <dbReference type="EMBL" id="WQD80840.1"/>
    </source>
</evidence>
<feature type="chain" id="PRO_5047156623" evidence="3">
    <location>
        <begin position="23"/>
        <end position="334"/>
    </location>
</feature>
<protein>
    <submittedName>
        <fullName evidence="5">YCF48-related protein</fullName>
    </submittedName>
</protein>
<feature type="domain" description="Photosynthesis system II assembly factor Ycf48/Hcf136-like" evidence="4">
    <location>
        <begin position="81"/>
        <end position="169"/>
    </location>
</feature>
<keyword evidence="2" id="KW-0604">Photosystem II</keyword>
<dbReference type="EMBL" id="CP139965">
    <property type="protein sequence ID" value="WQD80840.1"/>
    <property type="molecule type" value="Genomic_DNA"/>
</dbReference>
<sequence>MTSRFSALACVALLSMPFVARAAAAAPDNVPPAPLAAPAVSVPYATTATMLATAMAGSRIVAVGDHGIVLLSDDGGKTQRQAKHVPVDVALTSVSFVDARQGWAVGHWGVVLRTTDGGESWQLQRSDTKTDRPLFAVHFFDADHGVAVGLWSLILETADGGVHWHTVDLPSPGGGQRADLNLQGLFVDAQNRLYAPAERGTVLRSDDRGAHWRYLGTGYKGSFWTGVAGTDGTLFVGGLRGSLYRSADHGETWQRVETHSKSSITSLALCGSSIVGVGLDGLVVRSNDGGASFVSDVRADRLPLTAVAFDAACHAVLYSREGVVPEAQSQASAK</sequence>
<evidence type="ECO:0000259" key="4">
    <source>
        <dbReference type="Pfam" id="PF14870"/>
    </source>
</evidence>
<dbReference type="InterPro" id="IPR015943">
    <property type="entry name" value="WD40/YVTN_repeat-like_dom_sf"/>
</dbReference>
<reference evidence="5 6" key="1">
    <citation type="submission" date="2023-12" db="EMBL/GenBank/DDBJ databases">
        <title>Genome sequencing and assembly of bacterial species from a model synthetic community.</title>
        <authorList>
            <person name="Hogle S.L."/>
        </authorList>
    </citation>
    <scope>NUCLEOTIDE SEQUENCE [LARGE SCALE GENOMIC DNA]</scope>
    <source>
        <strain evidence="5 6">HAMBI 2494</strain>
    </source>
</reference>
<keyword evidence="1" id="KW-0602">Photosynthesis</keyword>
<accession>A0ABZ0WTW2</accession>
<dbReference type="InterPro" id="IPR028203">
    <property type="entry name" value="PSII_CF48-like_dom"/>
</dbReference>
<dbReference type="Proteomes" id="UP001325479">
    <property type="component" value="Chromosome"/>
</dbReference>
<dbReference type="PANTHER" id="PTHR47199">
    <property type="entry name" value="PHOTOSYSTEM II STABILITY/ASSEMBLY FACTOR HCF136, CHLOROPLASTIC"/>
    <property type="match status" value="1"/>
</dbReference>
<dbReference type="CDD" id="cd15482">
    <property type="entry name" value="Sialidase_non-viral"/>
    <property type="match status" value="1"/>
</dbReference>
<evidence type="ECO:0000256" key="1">
    <source>
        <dbReference type="ARBA" id="ARBA00022531"/>
    </source>
</evidence>
<feature type="signal peptide" evidence="3">
    <location>
        <begin position="1"/>
        <end position="22"/>
    </location>
</feature>
<organism evidence="5 6">
    <name type="scientific">Paraburkholderia kururiensis</name>
    <dbReference type="NCBI Taxonomy" id="984307"/>
    <lineage>
        <taxon>Bacteria</taxon>
        <taxon>Pseudomonadati</taxon>
        <taxon>Pseudomonadota</taxon>
        <taxon>Betaproteobacteria</taxon>
        <taxon>Burkholderiales</taxon>
        <taxon>Burkholderiaceae</taxon>
        <taxon>Paraburkholderia</taxon>
    </lineage>
</organism>
<gene>
    <name evidence="5" type="ORF">U0042_14815</name>
</gene>